<protein>
    <submittedName>
        <fullName evidence="6">Uncharacterized protein</fullName>
    </submittedName>
</protein>
<dbReference type="InterPro" id="IPR007248">
    <property type="entry name" value="Mpv17_PMP22"/>
</dbReference>
<evidence type="ECO:0000256" key="3">
    <source>
        <dbReference type="ARBA" id="ARBA00022692"/>
    </source>
</evidence>
<evidence type="ECO:0000256" key="2">
    <source>
        <dbReference type="ARBA" id="ARBA00006824"/>
    </source>
</evidence>
<evidence type="ECO:0000256" key="1">
    <source>
        <dbReference type="ARBA" id="ARBA00004141"/>
    </source>
</evidence>
<dbReference type="AlphaFoldDB" id="A0A2N1N564"/>
<name>A0A2N1N564_9GLOM</name>
<sequence>AFVPTLINNYRLYNCSIFNLFPLNYRTLVVNCVALGWNTCLSVINKKSSDKASVK</sequence>
<reference evidence="6 7" key="2">
    <citation type="submission" date="2017-10" db="EMBL/GenBank/DDBJ databases">
        <title>Extensive intraspecific genome diversity in a model arbuscular mycorrhizal fungus.</title>
        <authorList>
            <person name="Chen E.C.H."/>
            <person name="Morin E."/>
            <person name="Baudet D."/>
            <person name="Noel J."/>
            <person name="Ndikumana S."/>
            <person name="Charron P."/>
            <person name="St-Onge C."/>
            <person name="Giorgi J."/>
            <person name="Grigoriev I.V."/>
            <person name="Roux C."/>
            <person name="Martin F.M."/>
            <person name="Corradi N."/>
        </authorList>
    </citation>
    <scope>NUCLEOTIDE SEQUENCE [LARGE SCALE GENOMIC DNA]</scope>
    <source>
        <strain evidence="6 7">C2</strain>
    </source>
</reference>
<evidence type="ECO:0000256" key="4">
    <source>
        <dbReference type="ARBA" id="ARBA00022989"/>
    </source>
</evidence>
<keyword evidence="4" id="KW-1133">Transmembrane helix</keyword>
<gene>
    <name evidence="6" type="ORF">RhiirC2_698305</name>
</gene>
<comment type="caution">
    <text evidence="6">The sequence shown here is derived from an EMBL/GenBank/DDBJ whole genome shotgun (WGS) entry which is preliminary data.</text>
</comment>
<dbReference type="EMBL" id="LLXL01000773">
    <property type="protein sequence ID" value="PKK69046.1"/>
    <property type="molecule type" value="Genomic_DNA"/>
</dbReference>
<evidence type="ECO:0000256" key="5">
    <source>
        <dbReference type="ARBA" id="ARBA00023136"/>
    </source>
</evidence>
<organism evidence="6 7">
    <name type="scientific">Rhizophagus irregularis</name>
    <dbReference type="NCBI Taxonomy" id="588596"/>
    <lineage>
        <taxon>Eukaryota</taxon>
        <taxon>Fungi</taxon>
        <taxon>Fungi incertae sedis</taxon>
        <taxon>Mucoromycota</taxon>
        <taxon>Glomeromycotina</taxon>
        <taxon>Glomeromycetes</taxon>
        <taxon>Glomerales</taxon>
        <taxon>Glomeraceae</taxon>
        <taxon>Rhizophagus</taxon>
    </lineage>
</organism>
<proteinExistence type="inferred from homology"/>
<accession>A0A2N1N564</accession>
<dbReference type="Pfam" id="PF04117">
    <property type="entry name" value="Mpv17_PMP22"/>
    <property type="match status" value="1"/>
</dbReference>
<dbReference type="GO" id="GO:0016020">
    <property type="term" value="C:membrane"/>
    <property type="evidence" value="ECO:0007669"/>
    <property type="project" value="UniProtKB-SubCell"/>
</dbReference>
<keyword evidence="3" id="KW-0812">Transmembrane</keyword>
<keyword evidence="5" id="KW-0472">Membrane</keyword>
<dbReference type="Proteomes" id="UP000233469">
    <property type="component" value="Unassembled WGS sequence"/>
</dbReference>
<reference evidence="6 7" key="1">
    <citation type="submission" date="2016-04" db="EMBL/GenBank/DDBJ databases">
        <title>Genome analyses suggest a sexual origin of heterokaryosis in a supposedly ancient asexual fungus.</title>
        <authorList>
            <person name="Ropars J."/>
            <person name="Sedzielewska K."/>
            <person name="Noel J."/>
            <person name="Charron P."/>
            <person name="Farinelli L."/>
            <person name="Marton T."/>
            <person name="Kruger M."/>
            <person name="Pelin A."/>
            <person name="Brachmann A."/>
            <person name="Corradi N."/>
        </authorList>
    </citation>
    <scope>NUCLEOTIDE SEQUENCE [LARGE SCALE GENOMIC DNA]</scope>
    <source>
        <strain evidence="6 7">C2</strain>
    </source>
</reference>
<comment type="subcellular location">
    <subcellularLocation>
        <location evidence="1">Membrane</location>
        <topology evidence="1">Multi-pass membrane protein</topology>
    </subcellularLocation>
</comment>
<comment type="similarity">
    <text evidence="2">Belongs to the peroxisomal membrane protein PXMP2/4 family.</text>
</comment>
<evidence type="ECO:0000313" key="7">
    <source>
        <dbReference type="Proteomes" id="UP000233469"/>
    </source>
</evidence>
<feature type="non-terminal residue" evidence="6">
    <location>
        <position position="1"/>
    </location>
</feature>
<evidence type="ECO:0000313" key="6">
    <source>
        <dbReference type="EMBL" id="PKK69046.1"/>
    </source>
</evidence>